<dbReference type="PANTHER" id="PTHR45527:SF1">
    <property type="entry name" value="FATTY ACID SYNTHASE"/>
    <property type="match status" value="1"/>
</dbReference>
<feature type="domain" description="AMP-dependent synthetase/ligase" evidence="3">
    <location>
        <begin position="244"/>
        <end position="359"/>
    </location>
</feature>
<keyword evidence="1" id="KW-0596">Phosphopantetheine</keyword>
<keyword evidence="2" id="KW-0597">Phosphoprotein</keyword>
<protein>
    <recommendedName>
        <fullName evidence="3">AMP-dependent synthetase/ligase domain-containing protein</fullName>
    </recommendedName>
</protein>
<evidence type="ECO:0000259" key="3">
    <source>
        <dbReference type="Pfam" id="PF00501"/>
    </source>
</evidence>
<dbReference type="GO" id="GO:0044550">
    <property type="term" value="P:secondary metabolite biosynthetic process"/>
    <property type="evidence" value="ECO:0007669"/>
    <property type="project" value="TreeGrafter"/>
</dbReference>
<dbReference type="InterPro" id="IPR042099">
    <property type="entry name" value="ANL_N_sf"/>
</dbReference>
<dbReference type="OrthoDB" id="416786at2759"/>
<gene>
    <name evidence="4" type="ORF">BTUL_0005g00640</name>
</gene>
<dbReference type="Gene3D" id="3.40.50.12780">
    <property type="entry name" value="N-terminal domain of ligase-like"/>
    <property type="match status" value="1"/>
</dbReference>
<organism evidence="4 5">
    <name type="scientific">Botrytis tulipae</name>
    <dbReference type="NCBI Taxonomy" id="87230"/>
    <lineage>
        <taxon>Eukaryota</taxon>
        <taxon>Fungi</taxon>
        <taxon>Dikarya</taxon>
        <taxon>Ascomycota</taxon>
        <taxon>Pezizomycotina</taxon>
        <taxon>Leotiomycetes</taxon>
        <taxon>Helotiales</taxon>
        <taxon>Sclerotiniaceae</taxon>
        <taxon>Botrytis</taxon>
    </lineage>
</organism>
<dbReference type="SUPFAM" id="SSF56801">
    <property type="entry name" value="Acetyl-CoA synthetase-like"/>
    <property type="match status" value="1"/>
</dbReference>
<dbReference type="EMBL" id="PQXH01000005">
    <property type="protein sequence ID" value="TGO19216.1"/>
    <property type="molecule type" value="Genomic_DNA"/>
</dbReference>
<dbReference type="PANTHER" id="PTHR45527">
    <property type="entry name" value="NONRIBOSOMAL PEPTIDE SYNTHETASE"/>
    <property type="match status" value="1"/>
</dbReference>
<dbReference type="Proteomes" id="UP000297777">
    <property type="component" value="Unassembled WGS sequence"/>
</dbReference>
<dbReference type="GO" id="GO:0031177">
    <property type="term" value="F:phosphopantetheine binding"/>
    <property type="evidence" value="ECO:0007669"/>
    <property type="project" value="TreeGrafter"/>
</dbReference>
<dbReference type="AlphaFoldDB" id="A0A4Z1F4E9"/>
<evidence type="ECO:0000313" key="4">
    <source>
        <dbReference type="EMBL" id="TGO19216.1"/>
    </source>
</evidence>
<evidence type="ECO:0000256" key="2">
    <source>
        <dbReference type="ARBA" id="ARBA00022553"/>
    </source>
</evidence>
<evidence type="ECO:0000313" key="5">
    <source>
        <dbReference type="Proteomes" id="UP000297777"/>
    </source>
</evidence>
<sequence length="402" mass="44912">MTSIIPNTTFPFLDTAYRNFADSRVSRGELNRNLSGNESKPLLKTIKKTFSFGEWKFDCSAIHESYAQFVAAFTGHDEVAFYASSDISSNSPTTDDSPECGIIHSRLTGESRSDQDSRPSISWEFIQNIPLSMKSLDFALYITKSCDLKLPSDITPFTIVITVEDAFIIEATLSYDPSLLSASDAPHIFDAAVSYLRRSPSSDAEAAVNESILNFPPLIRPPSFVEDERVSDLQSEKILLHSAFERRVTQHPNRVALDFLQSQGSESRSPVRRTFTYSELNEITTSLAEYILVSRGKQESGSSKFVPVLLSTSVELYIAYLAILKAGLAFCPLPIEAPPQRLNDIHNNLISQVVLGSEQYRHKLSAITSDSMKWIDIEPFIHMRTRDGITPKFSISPRGVKY</sequence>
<dbReference type="GO" id="GO:0043041">
    <property type="term" value="P:amino acid activation for nonribosomal peptide biosynthetic process"/>
    <property type="evidence" value="ECO:0007669"/>
    <property type="project" value="TreeGrafter"/>
</dbReference>
<evidence type="ECO:0000256" key="1">
    <source>
        <dbReference type="ARBA" id="ARBA00022450"/>
    </source>
</evidence>
<dbReference type="Pfam" id="PF00501">
    <property type="entry name" value="AMP-binding"/>
    <property type="match status" value="1"/>
</dbReference>
<dbReference type="InterPro" id="IPR000873">
    <property type="entry name" value="AMP-dep_synth/lig_dom"/>
</dbReference>
<dbReference type="GO" id="GO:0005737">
    <property type="term" value="C:cytoplasm"/>
    <property type="evidence" value="ECO:0007669"/>
    <property type="project" value="TreeGrafter"/>
</dbReference>
<proteinExistence type="predicted"/>
<keyword evidence="5" id="KW-1185">Reference proteome</keyword>
<name>A0A4Z1F4E9_9HELO</name>
<accession>A0A4Z1F4E9</accession>
<reference evidence="4 5" key="1">
    <citation type="submission" date="2017-12" db="EMBL/GenBank/DDBJ databases">
        <title>Comparative genomics of Botrytis spp.</title>
        <authorList>
            <person name="Valero-Jimenez C.A."/>
            <person name="Tapia P."/>
            <person name="Veloso J."/>
            <person name="Silva-Moreno E."/>
            <person name="Staats M."/>
            <person name="Valdes J.H."/>
            <person name="Van Kan J.A.L."/>
        </authorList>
    </citation>
    <scope>NUCLEOTIDE SEQUENCE [LARGE SCALE GENOMIC DNA]</scope>
    <source>
        <strain evidence="4 5">Bt9001</strain>
    </source>
</reference>
<comment type="caution">
    <text evidence="4">The sequence shown here is derived from an EMBL/GenBank/DDBJ whole genome shotgun (WGS) entry which is preliminary data.</text>
</comment>